<evidence type="ECO:0000313" key="4">
    <source>
        <dbReference type="Proteomes" id="UP000318709"/>
    </source>
</evidence>
<reference evidence="3 4" key="1">
    <citation type="submission" date="2019-03" db="EMBL/GenBank/DDBJ databases">
        <title>The complete genome sequence of Swingsia_sp. F3b2 LMG30590(T).</title>
        <authorList>
            <person name="Chua K.-O."/>
            <person name="Chan K.-G."/>
            <person name="See-Too W.-S."/>
        </authorList>
    </citation>
    <scope>NUCLEOTIDE SEQUENCE [LARGE SCALE GENOMIC DNA]</scope>
    <source>
        <strain evidence="3 4">F3b2</strain>
    </source>
</reference>
<dbReference type="Pfam" id="PF04519">
    <property type="entry name" value="Bactofilin"/>
    <property type="match status" value="1"/>
</dbReference>
<dbReference type="InterPro" id="IPR007607">
    <property type="entry name" value="BacA/B"/>
</dbReference>
<feature type="compositionally biased region" description="Low complexity" evidence="2">
    <location>
        <begin position="44"/>
        <end position="55"/>
    </location>
</feature>
<dbReference type="RefSeq" id="WP_141443404.1">
    <property type="nucleotide sequence ID" value="NZ_CP038231.1"/>
</dbReference>
<proteinExistence type="inferred from homology"/>
<comment type="similarity">
    <text evidence="1">Belongs to the bactofilin family.</text>
</comment>
<feature type="compositionally biased region" description="Basic and acidic residues" evidence="2">
    <location>
        <begin position="1"/>
        <end position="11"/>
    </location>
</feature>
<dbReference type="Proteomes" id="UP000318709">
    <property type="component" value="Chromosome"/>
</dbReference>
<organism evidence="3 4">
    <name type="scientific">Formicincola oecophyllae</name>
    <dbReference type="NCBI Taxonomy" id="2558361"/>
    <lineage>
        <taxon>Bacteria</taxon>
        <taxon>Pseudomonadati</taxon>
        <taxon>Pseudomonadota</taxon>
        <taxon>Alphaproteobacteria</taxon>
        <taxon>Acetobacterales</taxon>
        <taxon>Acetobacteraceae</taxon>
        <taxon>Formicincola</taxon>
    </lineage>
</organism>
<dbReference type="AlphaFoldDB" id="A0A4Y6UB57"/>
<gene>
    <name evidence="3" type="ORF">E3E12_05275</name>
</gene>
<dbReference type="PANTHER" id="PTHR35024:SF4">
    <property type="entry name" value="POLYMER-FORMING CYTOSKELETAL PROTEIN"/>
    <property type="match status" value="1"/>
</dbReference>
<keyword evidence="4" id="KW-1185">Reference proteome</keyword>
<sequence>MFRKHRQEETPKPAAPTTPQSTNTPQVTRPTAPVNRPDRSSTDNQASAAQQPNAPRTLVVGRGISVQGTIQDAERLIVEGLVESSSIKAKTLIVAPDGVFKGTVEVENAELAGTVDGTLVVRNNLKVMGTGRLLGKAECRNFQVELGGQVTAQLEMLPASGPKTEI</sequence>
<evidence type="ECO:0000313" key="3">
    <source>
        <dbReference type="EMBL" id="QDH13696.1"/>
    </source>
</evidence>
<protein>
    <submittedName>
        <fullName evidence="3">Polymer-forming cytoskeletal protein</fullName>
    </submittedName>
</protein>
<dbReference type="EMBL" id="CP038231">
    <property type="protein sequence ID" value="QDH13696.1"/>
    <property type="molecule type" value="Genomic_DNA"/>
</dbReference>
<feature type="region of interest" description="Disordered" evidence="2">
    <location>
        <begin position="1"/>
        <end position="56"/>
    </location>
</feature>
<dbReference type="PANTHER" id="PTHR35024">
    <property type="entry name" value="HYPOTHETICAL CYTOSOLIC PROTEIN"/>
    <property type="match status" value="1"/>
</dbReference>
<dbReference type="KEGG" id="swf:E3E12_05275"/>
<evidence type="ECO:0000256" key="1">
    <source>
        <dbReference type="ARBA" id="ARBA00044755"/>
    </source>
</evidence>
<accession>A0A4Y6UB57</accession>
<dbReference type="OrthoDB" id="7349510at2"/>
<evidence type="ECO:0000256" key="2">
    <source>
        <dbReference type="SAM" id="MobiDB-lite"/>
    </source>
</evidence>
<name>A0A4Y6UB57_9PROT</name>